<evidence type="ECO:0008006" key="3">
    <source>
        <dbReference type="Google" id="ProtNLM"/>
    </source>
</evidence>
<dbReference type="AlphaFoldDB" id="A0A0C3AWV4"/>
<dbReference type="STRING" id="1036808.A0A0C3AWV4"/>
<keyword evidence="2" id="KW-1185">Reference proteome</keyword>
<protein>
    <recommendedName>
        <fullName evidence="3">F-box domain-containing protein</fullName>
    </recommendedName>
</protein>
<name>A0A0C3AWV4_9AGAM</name>
<accession>A0A0C3AWV4</accession>
<gene>
    <name evidence="1" type="ORF">SCLCIDRAFT_1207883</name>
</gene>
<dbReference type="HOGENOM" id="CLU_048465_0_0_1"/>
<dbReference type="EMBL" id="KN822006">
    <property type="protein sequence ID" value="KIM69462.1"/>
    <property type="molecule type" value="Genomic_DNA"/>
</dbReference>
<dbReference type="SUPFAM" id="SSF52047">
    <property type="entry name" value="RNI-like"/>
    <property type="match status" value="1"/>
</dbReference>
<organism evidence="1 2">
    <name type="scientific">Scleroderma citrinum Foug A</name>
    <dbReference type="NCBI Taxonomy" id="1036808"/>
    <lineage>
        <taxon>Eukaryota</taxon>
        <taxon>Fungi</taxon>
        <taxon>Dikarya</taxon>
        <taxon>Basidiomycota</taxon>
        <taxon>Agaricomycotina</taxon>
        <taxon>Agaricomycetes</taxon>
        <taxon>Agaricomycetidae</taxon>
        <taxon>Boletales</taxon>
        <taxon>Sclerodermatineae</taxon>
        <taxon>Sclerodermataceae</taxon>
        <taxon>Scleroderma</taxon>
    </lineage>
</organism>
<sequence length="412" mass="44836">MTAWHALPAELLINIVGLLPPNAVRALASTSRTSHAVCLPALFASVVLPSAESLRAFAAHVPRHYGPFIVSLSVCTEHSVSCVDTFNCTDALVSILSSTTRLQSLSLSLASSVDPHKLIPTFADLTSVHTLDISNCGSENLTPISERLVVSLAASLPSLSHLRLSRISRSAVHVDSCDVPYNVPIVMNDFDVPPHPRLGADLSLPFLLTLQSLRVLEMRDTWLGCDSKLDLNLDPDAPRPRLQKLLLTGNMYTDDPALDSGAYTAWMRTCGPSLQSLVLGTALAPAEDVLPSPSSARSVRDLTWEIVHVEDLPCIYHLHIDSSLVPADAFYSTMEVLSPCQISNVTISHGDNDSSEQEDELDEFAHQCALDDLEEWRDAVEGFLRSAASANWTSLRRIGVEFGKDVNAKWEL</sequence>
<evidence type="ECO:0000313" key="2">
    <source>
        <dbReference type="Proteomes" id="UP000053989"/>
    </source>
</evidence>
<reference evidence="2" key="2">
    <citation type="submission" date="2015-01" db="EMBL/GenBank/DDBJ databases">
        <title>Evolutionary Origins and Diversification of the Mycorrhizal Mutualists.</title>
        <authorList>
            <consortium name="DOE Joint Genome Institute"/>
            <consortium name="Mycorrhizal Genomics Consortium"/>
            <person name="Kohler A."/>
            <person name="Kuo A."/>
            <person name="Nagy L.G."/>
            <person name="Floudas D."/>
            <person name="Copeland A."/>
            <person name="Barry K.W."/>
            <person name="Cichocki N."/>
            <person name="Veneault-Fourrey C."/>
            <person name="LaButti K."/>
            <person name="Lindquist E.A."/>
            <person name="Lipzen A."/>
            <person name="Lundell T."/>
            <person name="Morin E."/>
            <person name="Murat C."/>
            <person name="Riley R."/>
            <person name="Ohm R."/>
            <person name="Sun H."/>
            <person name="Tunlid A."/>
            <person name="Henrissat B."/>
            <person name="Grigoriev I.V."/>
            <person name="Hibbett D.S."/>
            <person name="Martin F."/>
        </authorList>
    </citation>
    <scope>NUCLEOTIDE SEQUENCE [LARGE SCALE GENOMIC DNA]</scope>
    <source>
        <strain evidence="2">Foug A</strain>
    </source>
</reference>
<dbReference type="OrthoDB" id="3235026at2759"/>
<proteinExistence type="predicted"/>
<dbReference type="InParanoid" id="A0A0C3AWV4"/>
<reference evidence="1 2" key="1">
    <citation type="submission" date="2014-04" db="EMBL/GenBank/DDBJ databases">
        <authorList>
            <consortium name="DOE Joint Genome Institute"/>
            <person name="Kuo A."/>
            <person name="Kohler A."/>
            <person name="Nagy L.G."/>
            <person name="Floudas D."/>
            <person name="Copeland A."/>
            <person name="Barry K.W."/>
            <person name="Cichocki N."/>
            <person name="Veneault-Fourrey C."/>
            <person name="LaButti K."/>
            <person name="Lindquist E.A."/>
            <person name="Lipzen A."/>
            <person name="Lundell T."/>
            <person name="Morin E."/>
            <person name="Murat C."/>
            <person name="Sun H."/>
            <person name="Tunlid A."/>
            <person name="Henrissat B."/>
            <person name="Grigoriev I.V."/>
            <person name="Hibbett D.S."/>
            <person name="Martin F."/>
            <person name="Nordberg H.P."/>
            <person name="Cantor M.N."/>
            <person name="Hua S.X."/>
        </authorList>
    </citation>
    <scope>NUCLEOTIDE SEQUENCE [LARGE SCALE GENOMIC DNA]</scope>
    <source>
        <strain evidence="1 2">Foug A</strain>
    </source>
</reference>
<dbReference type="InterPro" id="IPR032675">
    <property type="entry name" value="LRR_dom_sf"/>
</dbReference>
<dbReference type="Proteomes" id="UP000053989">
    <property type="component" value="Unassembled WGS sequence"/>
</dbReference>
<evidence type="ECO:0000313" key="1">
    <source>
        <dbReference type="EMBL" id="KIM69462.1"/>
    </source>
</evidence>
<dbReference type="Gene3D" id="3.80.10.10">
    <property type="entry name" value="Ribonuclease Inhibitor"/>
    <property type="match status" value="1"/>
</dbReference>